<dbReference type="InterPro" id="IPR013525">
    <property type="entry name" value="ABC2_TM"/>
</dbReference>
<evidence type="ECO:0000313" key="8">
    <source>
        <dbReference type="EMBL" id="MBB5336718.1"/>
    </source>
</evidence>
<dbReference type="GO" id="GO:0005886">
    <property type="term" value="C:plasma membrane"/>
    <property type="evidence" value="ECO:0007669"/>
    <property type="project" value="UniProtKB-SubCell"/>
</dbReference>
<feature type="transmembrane region" description="Helical" evidence="6">
    <location>
        <begin position="283"/>
        <end position="301"/>
    </location>
</feature>
<keyword evidence="3 6" id="KW-0812">Transmembrane</keyword>
<keyword evidence="5 6" id="KW-0472">Membrane</keyword>
<dbReference type="PANTHER" id="PTHR30294:SF29">
    <property type="entry name" value="MULTIDRUG ABC TRANSPORTER PERMEASE YBHS-RELATED"/>
    <property type="match status" value="1"/>
</dbReference>
<keyword evidence="4 6" id="KW-1133">Transmembrane helix</keyword>
<evidence type="ECO:0000256" key="1">
    <source>
        <dbReference type="ARBA" id="ARBA00004651"/>
    </source>
</evidence>
<evidence type="ECO:0000256" key="4">
    <source>
        <dbReference type="ARBA" id="ARBA00022989"/>
    </source>
</evidence>
<dbReference type="EMBL" id="JACHFH010000022">
    <property type="protein sequence ID" value="MBB5336718.1"/>
    <property type="molecule type" value="Genomic_DNA"/>
</dbReference>
<accession>A0A840UPS4</accession>
<keyword evidence="9" id="KW-1185">Reference proteome</keyword>
<keyword evidence="2" id="KW-1003">Cell membrane</keyword>
<evidence type="ECO:0000256" key="5">
    <source>
        <dbReference type="ARBA" id="ARBA00023136"/>
    </source>
</evidence>
<protein>
    <submittedName>
        <fullName evidence="8">ABC-2 type transport system permease protein</fullName>
    </submittedName>
</protein>
<feature type="domain" description="ABC-2 type transporter transmembrane" evidence="7">
    <location>
        <begin position="24"/>
        <end position="353"/>
    </location>
</feature>
<name>A0A840UPS4_9FIRM</name>
<dbReference type="AlphaFoldDB" id="A0A840UPS4"/>
<feature type="transmembrane region" description="Helical" evidence="6">
    <location>
        <begin position="20"/>
        <end position="39"/>
    </location>
</feature>
<feature type="transmembrane region" description="Helical" evidence="6">
    <location>
        <begin position="335"/>
        <end position="357"/>
    </location>
</feature>
<reference evidence="8 9" key="1">
    <citation type="submission" date="2020-08" db="EMBL/GenBank/DDBJ databases">
        <title>Genomic Encyclopedia of Type Strains, Phase IV (KMG-IV): sequencing the most valuable type-strain genomes for metagenomic binning, comparative biology and taxonomic classification.</title>
        <authorList>
            <person name="Goeker M."/>
        </authorList>
    </citation>
    <scope>NUCLEOTIDE SEQUENCE [LARGE SCALE GENOMIC DNA]</scope>
    <source>
        <strain evidence="8 9">DSM 24661</strain>
    </source>
</reference>
<feature type="transmembrane region" description="Helical" evidence="6">
    <location>
        <begin position="217"/>
        <end position="239"/>
    </location>
</feature>
<gene>
    <name evidence="8" type="ORF">HNR32_001872</name>
</gene>
<dbReference type="PANTHER" id="PTHR30294">
    <property type="entry name" value="MEMBRANE COMPONENT OF ABC TRANSPORTER YHHJ-RELATED"/>
    <property type="match status" value="1"/>
</dbReference>
<comment type="caution">
    <text evidence="8">The sequence shown here is derived from an EMBL/GenBank/DDBJ whole genome shotgun (WGS) entry which is preliminary data.</text>
</comment>
<evidence type="ECO:0000256" key="6">
    <source>
        <dbReference type="SAM" id="Phobius"/>
    </source>
</evidence>
<dbReference type="Proteomes" id="UP000559117">
    <property type="component" value="Unassembled WGS sequence"/>
</dbReference>
<evidence type="ECO:0000256" key="2">
    <source>
        <dbReference type="ARBA" id="ARBA00022475"/>
    </source>
</evidence>
<evidence type="ECO:0000256" key="3">
    <source>
        <dbReference type="ARBA" id="ARBA00022692"/>
    </source>
</evidence>
<dbReference type="InterPro" id="IPR051449">
    <property type="entry name" value="ABC-2_transporter_component"/>
</dbReference>
<evidence type="ECO:0000313" key="9">
    <source>
        <dbReference type="Proteomes" id="UP000559117"/>
    </source>
</evidence>
<proteinExistence type="predicted"/>
<feature type="transmembrane region" description="Helical" evidence="6">
    <location>
        <begin position="251"/>
        <end position="271"/>
    </location>
</feature>
<organism evidence="8 9">
    <name type="scientific">Pectinatus brassicae</name>
    <dbReference type="NCBI Taxonomy" id="862415"/>
    <lineage>
        <taxon>Bacteria</taxon>
        <taxon>Bacillati</taxon>
        <taxon>Bacillota</taxon>
        <taxon>Negativicutes</taxon>
        <taxon>Selenomonadales</taxon>
        <taxon>Selenomonadaceae</taxon>
        <taxon>Pectinatus</taxon>
    </lineage>
</organism>
<sequence length="373" mass="42438">MKIPIIFMRELSYLFFQNKFGCVLLYAPIFYALFFGSMFSAQTLKHIPIVIYDQDQTASSRMLSQEFYDSERFKIVGMVNTQDDMKRYIDNDEAYLAVEIPNDFSKNIKKHKENHVLLEINAKNMMYSNTIQTYATEIISTYNSQIRLPGVSSPISFTMRMLYNPTAAYTPFLAPGLVAHSIQIAILLTACLAFVREYDARRFLKKFSITAIVIGKLAVYWPLSILSGLIGMGICVEFFNIVMRGSIIDLLLIYSAFTFAICSFGFLLSAAAKNHQQPISPLVLMYIMPSFIYSGYTWPAIAQTMPVRIYSYFLPMTYISNVARDILLVGYSGDLYINSTILYGAGMIMLLATMFICKRRINQSIEENANVSN</sequence>
<feature type="transmembrane region" description="Helical" evidence="6">
    <location>
        <begin position="172"/>
        <end position="196"/>
    </location>
</feature>
<dbReference type="Gene3D" id="3.40.1710.10">
    <property type="entry name" value="abc type-2 transporter like domain"/>
    <property type="match status" value="1"/>
</dbReference>
<dbReference type="GO" id="GO:0140359">
    <property type="term" value="F:ABC-type transporter activity"/>
    <property type="evidence" value="ECO:0007669"/>
    <property type="project" value="InterPro"/>
</dbReference>
<comment type="subcellular location">
    <subcellularLocation>
        <location evidence="1">Cell membrane</location>
        <topology evidence="1">Multi-pass membrane protein</topology>
    </subcellularLocation>
</comment>
<dbReference type="RefSeq" id="WP_183861909.1">
    <property type="nucleotide sequence ID" value="NZ_JACHFH010000022.1"/>
</dbReference>
<dbReference type="Pfam" id="PF12698">
    <property type="entry name" value="ABC2_membrane_3"/>
    <property type="match status" value="1"/>
</dbReference>
<evidence type="ECO:0000259" key="7">
    <source>
        <dbReference type="Pfam" id="PF12698"/>
    </source>
</evidence>